<dbReference type="EMBL" id="CAJNNV010027463">
    <property type="protein sequence ID" value="CAE8620457.1"/>
    <property type="molecule type" value="Genomic_DNA"/>
</dbReference>
<sequence>MAPSCRPFASCHGMLVASGAAAPSPIVAGLGSPSSAASALGKCRVQAEESRSGESSSAAFLSASALAAGSFALLQVRQSLRSRGGGGSVVRKEAAVKGLLLTSSVVVFGWFGAT</sequence>
<proteinExistence type="predicted"/>
<accession>A0A813G6P6</accession>
<dbReference type="AlphaFoldDB" id="A0A813G6P6"/>
<dbReference type="Proteomes" id="UP000654075">
    <property type="component" value="Unassembled WGS sequence"/>
</dbReference>
<gene>
    <name evidence="1" type="ORF">PGLA1383_LOCUS38015</name>
</gene>
<organism evidence="1 2">
    <name type="scientific">Polarella glacialis</name>
    <name type="common">Dinoflagellate</name>
    <dbReference type="NCBI Taxonomy" id="89957"/>
    <lineage>
        <taxon>Eukaryota</taxon>
        <taxon>Sar</taxon>
        <taxon>Alveolata</taxon>
        <taxon>Dinophyceae</taxon>
        <taxon>Suessiales</taxon>
        <taxon>Suessiaceae</taxon>
        <taxon>Polarella</taxon>
    </lineage>
</organism>
<comment type="caution">
    <text evidence="1">The sequence shown here is derived from an EMBL/GenBank/DDBJ whole genome shotgun (WGS) entry which is preliminary data.</text>
</comment>
<evidence type="ECO:0000313" key="1">
    <source>
        <dbReference type="EMBL" id="CAE8620457.1"/>
    </source>
</evidence>
<protein>
    <submittedName>
        <fullName evidence="1">Uncharacterized protein</fullName>
    </submittedName>
</protein>
<name>A0A813G6P6_POLGL</name>
<evidence type="ECO:0000313" key="2">
    <source>
        <dbReference type="Proteomes" id="UP000654075"/>
    </source>
</evidence>
<keyword evidence="2" id="KW-1185">Reference proteome</keyword>
<reference evidence="1" key="1">
    <citation type="submission" date="2021-02" db="EMBL/GenBank/DDBJ databases">
        <authorList>
            <person name="Dougan E. K."/>
            <person name="Rhodes N."/>
            <person name="Thang M."/>
            <person name="Chan C."/>
        </authorList>
    </citation>
    <scope>NUCLEOTIDE SEQUENCE</scope>
</reference>